<dbReference type="NCBIfam" id="TIGR04335">
    <property type="entry name" value="AmmeMemoSam_A"/>
    <property type="match status" value="1"/>
</dbReference>
<dbReference type="InterPro" id="IPR004183">
    <property type="entry name" value="Xdiol_dOase_suB"/>
</dbReference>
<dbReference type="InterPro" id="IPR023473">
    <property type="entry name" value="AMMECR1"/>
</dbReference>
<dbReference type="EMBL" id="CP046996">
    <property type="protein sequence ID" value="QHA01348.1"/>
    <property type="molecule type" value="Genomic_DNA"/>
</dbReference>
<dbReference type="PANTHER" id="PTHR13016:SF0">
    <property type="entry name" value="AMME SYNDROME CANDIDATE GENE 1 PROTEIN"/>
    <property type="match status" value="1"/>
</dbReference>
<organism evidence="2 3">
    <name type="scientific">Dehalobacter restrictus</name>
    <dbReference type="NCBI Taxonomy" id="55583"/>
    <lineage>
        <taxon>Bacteria</taxon>
        <taxon>Bacillati</taxon>
        <taxon>Bacillota</taxon>
        <taxon>Clostridia</taxon>
        <taxon>Eubacteriales</taxon>
        <taxon>Desulfitobacteriaceae</taxon>
        <taxon>Dehalobacter</taxon>
    </lineage>
</organism>
<dbReference type="CDD" id="cd07951">
    <property type="entry name" value="ED_3B_N_AMMECR1"/>
    <property type="match status" value="1"/>
</dbReference>
<dbReference type="Gene3D" id="3.30.700.20">
    <property type="entry name" value="Hypothetical protein ph0010, domain 1"/>
    <property type="match status" value="1"/>
</dbReference>
<gene>
    <name evidence="2" type="primary">amrA</name>
    <name evidence="2" type="ORF">GQ588_12190</name>
</gene>
<reference evidence="2 3" key="1">
    <citation type="submission" date="2019-12" db="EMBL/GenBank/DDBJ databases">
        <title>Sequence classification of anaerobic respiratory reductive dehalogenases: First we see many, then we see few.</title>
        <authorList>
            <person name="Molenda O."/>
            <person name="Puentes Jacome L.A."/>
            <person name="Cao X."/>
            <person name="Nesbo C.L."/>
            <person name="Tang S."/>
            <person name="Morson N."/>
            <person name="Patron J."/>
            <person name="Lomheim L."/>
            <person name="Wishart D.S."/>
            <person name="Edwards E.A."/>
        </authorList>
    </citation>
    <scope>NUCLEOTIDE SEQUENCE [LARGE SCALE GENOMIC DNA]</scope>
    <source>
        <strain evidence="2 3">12DCA</strain>
    </source>
</reference>
<name>A0A857DL90_9FIRM</name>
<dbReference type="InterPro" id="IPR027623">
    <property type="entry name" value="AmmeMemoSam_A"/>
</dbReference>
<dbReference type="Gene3D" id="3.40.830.10">
    <property type="entry name" value="LigB-like"/>
    <property type="match status" value="1"/>
</dbReference>
<dbReference type="InterPro" id="IPR002733">
    <property type="entry name" value="AMMECR1_domain"/>
</dbReference>
<protein>
    <submittedName>
        <fullName evidence="2">AmmeMemoRadiSam system protein A</fullName>
    </submittedName>
</protein>
<evidence type="ECO:0000313" key="3">
    <source>
        <dbReference type="Proteomes" id="UP000430508"/>
    </source>
</evidence>
<dbReference type="GO" id="GO:0008198">
    <property type="term" value="F:ferrous iron binding"/>
    <property type="evidence" value="ECO:0007669"/>
    <property type="project" value="InterPro"/>
</dbReference>
<dbReference type="SUPFAM" id="SSF143447">
    <property type="entry name" value="AMMECR1-like"/>
    <property type="match status" value="1"/>
</dbReference>
<dbReference type="Gene3D" id="3.30.1490.150">
    <property type="entry name" value="Hypothetical protein ph0010, domain 2"/>
    <property type="match status" value="1"/>
</dbReference>
<dbReference type="AlphaFoldDB" id="A0A857DL90"/>
<dbReference type="RefSeq" id="WP_158208484.1">
    <property type="nucleotide sequence ID" value="NZ_CP046996.1"/>
</dbReference>
<dbReference type="InterPro" id="IPR036071">
    <property type="entry name" value="AMMECR1_dom_sf"/>
</dbReference>
<dbReference type="Pfam" id="PF02900">
    <property type="entry name" value="LigB"/>
    <property type="match status" value="1"/>
</dbReference>
<accession>A0A857DL90</accession>
<dbReference type="Pfam" id="PF01871">
    <property type="entry name" value="AMMECR1"/>
    <property type="match status" value="1"/>
</dbReference>
<evidence type="ECO:0000313" key="2">
    <source>
        <dbReference type="EMBL" id="QHA01348.1"/>
    </source>
</evidence>
<dbReference type="GO" id="GO:0016702">
    <property type="term" value="F:oxidoreductase activity, acting on single donors with incorporation of molecular oxygen, incorporation of two atoms of oxygen"/>
    <property type="evidence" value="ECO:0007669"/>
    <property type="project" value="UniProtKB-ARBA"/>
</dbReference>
<dbReference type="Proteomes" id="UP000430508">
    <property type="component" value="Chromosome"/>
</dbReference>
<dbReference type="PROSITE" id="PS51112">
    <property type="entry name" value="AMMECR1"/>
    <property type="match status" value="1"/>
</dbReference>
<feature type="domain" description="AMMECR1" evidence="1">
    <location>
        <begin position="250"/>
        <end position="420"/>
    </location>
</feature>
<evidence type="ECO:0000259" key="1">
    <source>
        <dbReference type="PROSITE" id="PS51112"/>
    </source>
</evidence>
<proteinExistence type="predicted"/>
<dbReference type="InterPro" id="IPR027485">
    <property type="entry name" value="AMMECR1_N"/>
</dbReference>
<dbReference type="SUPFAM" id="SSF53213">
    <property type="entry name" value="LigB-like"/>
    <property type="match status" value="1"/>
</dbReference>
<dbReference type="PANTHER" id="PTHR13016">
    <property type="entry name" value="AMMECR1 HOMOLOG"/>
    <property type="match status" value="1"/>
</dbReference>
<sequence length="420" mass="45874">MSLVYVGFVPHPPILVPEVGHGEEKGCQQTAEAYRTLVQQVIGMNTQTVLIVSPHAQLAEQGLVILDGDTLSGSFSRFGAGQVSLSFETDQQLAETIREEIPDAFPVQAELDHGSLIPLYFLHQAGWSGKIVVLSMPMSRPEHYGKKVGQILNDAAERCALLASGDLSHRLKEDGPYGFHPSGPKLDQLIVKGLKRDTTLLRGIPASLLDEAGQCGYHSLLFALGAREGAIKVLSYEGPFGVGYLIAEIFRSSPIAGYARECLTYYLTSQPFDRLDIPGDPLLKEKKGCFVSLKKDGALRGCIGTIQPVRENLASEIRHNAIAAGTQDPRFWPIQAEELPLVSVSVDVLGDMEKITGPEELDPQRYGVVVRRGGKVGLLLPHLEGIDTVEEQVGIAKQKAGIDPGEEVELWRFEVERFFE</sequence>